<gene>
    <name evidence="2" type="ORF">C6V83_00905</name>
</gene>
<organism evidence="2 3">
    <name type="scientific">Gordonia iterans</name>
    <dbReference type="NCBI Taxonomy" id="1004901"/>
    <lineage>
        <taxon>Bacteria</taxon>
        <taxon>Bacillati</taxon>
        <taxon>Actinomycetota</taxon>
        <taxon>Actinomycetes</taxon>
        <taxon>Mycobacteriales</taxon>
        <taxon>Gordoniaceae</taxon>
        <taxon>Gordonia</taxon>
    </lineage>
</organism>
<dbReference type="Proteomes" id="UP000239814">
    <property type="component" value="Chromosome"/>
</dbReference>
<reference evidence="2 3" key="1">
    <citation type="submission" date="2018-03" db="EMBL/GenBank/DDBJ databases">
        <title>Characteristics and genome of n-alkane degrading marine bacteria Gordonia iterans isolated from crude oil contaminated in Tae-an, South Korea.</title>
        <authorList>
            <person name="Lee S.-S."/>
            <person name="Kim H."/>
        </authorList>
    </citation>
    <scope>NUCLEOTIDE SEQUENCE [LARGE SCALE GENOMIC DNA]</scope>
    <source>
        <strain evidence="2 3">Co17</strain>
    </source>
</reference>
<dbReference type="AlphaFoldDB" id="A0A2S0KBL8"/>
<feature type="compositionally biased region" description="Low complexity" evidence="1">
    <location>
        <begin position="172"/>
        <end position="183"/>
    </location>
</feature>
<protein>
    <submittedName>
        <fullName evidence="2">Uncharacterized protein</fullName>
    </submittedName>
</protein>
<keyword evidence="3" id="KW-1185">Reference proteome</keyword>
<feature type="compositionally biased region" description="Low complexity" evidence="1">
    <location>
        <begin position="156"/>
        <end position="165"/>
    </location>
</feature>
<feature type="region of interest" description="Disordered" evidence="1">
    <location>
        <begin position="134"/>
        <end position="280"/>
    </location>
</feature>
<dbReference type="KEGG" id="git:C6V83_00905"/>
<dbReference type="OrthoDB" id="4578738at2"/>
<accession>A0A2S0KBL8</accession>
<evidence type="ECO:0000313" key="2">
    <source>
        <dbReference type="EMBL" id="AVL99059.1"/>
    </source>
</evidence>
<sequence>MAPDGCWSSIVVGPADSALLGLRPGGSSLVGCDLSDGHSGLHSSDGGRGGTVRRAWVMWGDYARGPQAGRILDPCHGISAAGGACTLYEGHGGAHRFLAAPVAAPDSLTPPPRYSASPPSYPIAAASVPSAPFPAAPSSAAVWPTQPAPRARHGLAEAAGPGAPRAAPPAQAPTAAAAPIPAGRSADPLRTTVDPVRRGAVPDPSPSPPKPAAPPSAPQTIPVVESYEPEETVTDEVEPSKHGKQKPAKHGKGKGKGRNKGSTGDFPAPPPPASAGPEVRVSDLRDLGSLLQVNDYADRSRTSFIEVIEPDGSSRTVVAPVSAAPQTASAPATPAPTAHRHARVADSVPENEDRFAELSTMKVTTVAASTAAASQAVESVSAAVEALPDEQLLVRRQVGEALRDVAAALSKLAESLDPR</sequence>
<feature type="compositionally biased region" description="Acidic residues" evidence="1">
    <location>
        <begin position="227"/>
        <end position="237"/>
    </location>
</feature>
<evidence type="ECO:0000256" key="1">
    <source>
        <dbReference type="SAM" id="MobiDB-lite"/>
    </source>
</evidence>
<dbReference type="EMBL" id="CP027433">
    <property type="protein sequence ID" value="AVL99059.1"/>
    <property type="molecule type" value="Genomic_DNA"/>
</dbReference>
<evidence type="ECO:0000313" key="3">
    <source>
        <dbReference type="Proteomes" id="UP000239814"/>
    </source>
</evidence>
<feature type="compositionally biased region" description="Basic residues" evidence="1">
    <location>
        <begin position="242"/>
        <end position="259"/>
    </location>
</feature>
<feature type="compositionally biased region" description="Pro residues" evidence="1">
    <location>
        <begin position="203"/>
        <end position="217"/>
    </location>
</feature>
<dbReference type="RefSeq" id="WP_105940808.1">
    <property type="nucleotide sequence ID" value="NZ_CP027433.1"/>
</dbReference>
<proteinExistence type="predicted"/>
<name>A0A2S0KBL8_9ACTN</name>